<comment type="caution">
    <text evidence="1">The sequence shown here is derived from an EMBL/GenBank/DDBJ whole genome shotgun (WGS) entry which is preliminary data.</text>
</comment>
<evidence type="ECO:0000313" key="1">
    <source>
        <dbReference type="EMBL" id="ETA07652.1"/>
    </source>
</evidence>
<reference evidence="1 2" key="1">
    <citation type="journal article" date="2014" name="Genome Announc.">
        <title>Draft Genome Sequence of Gordonia alkanivorans Strain CGMCC6845, a Halotolerant Hydrocarbon-Degrading Bacterium.</title>
        <authorList>
            <person name="Wang X."/>
            <person name="Jin D."/>
            <person name="Zhou L."/>
            <person name="Wu L."/>
            <person name="An W."/>
            <person name="Zhao L."/>
        </authorList>
    </citation>
    <scope>NUCLEOTIDE SEQUENCE [LARGE SCALE GENOMIC DNA]</scope>
    <source>
        <strain evidence="1 2">CGMCC 6845</strain>
    </source>
</reference>
<dbReference type="HOGENOM" id="CLU_2058043_0_0_11"/>
<evidence type="ECO:0000313" key="2">
    <source>
        <dbReference type="Proteomes" id="UP000035035"/>
    </source>
</evidence>
<dbReference type="AlphaFoldDB" id="W9DGQ6"/>
<gene>
    <name evidence="1" type="ORF">V525_07000</name>
</gene>
<dbReference type="EMBL" id="AYXO01000010">
    <property type="protein sequence ID" value="ETA07652.1"/>
    <property type="molecule type" value="Genomic_DNA"/>
</dbReference>
<protein>
    <submittedName>
        <fullName evidence="1">Uncharacterized protein</fullName>
    </submittedName>
</protein>
<dbReference type="Proteomes" id="UP000035035">
    <property type="component" value="Unassembled WGS sequence"/>
</dbReference>
<keyword evidence="2" id="KW-1185">Reference proteome</keyword>
<sequence length="119" mass="12958">MSPRSIASFEAIGLGLDLLPVLLREPGDALLALLPRVGLAPLFLGLGRVLFAAPVLAEDLALFGRRQLDSLLLCAHHLLHRCDHPVQVIDPVGEQLVLRPELMQFVGIGIVEQGRYPLE</sequence>
<organism evidence="1 2">
    <name type="scientific">Gordonia alkanivorans CGMCC 6845</name>
    <dbReference type="NCBI Taxonomy" id="1423140"/>
    <lineage>
        <taxon>Bacteria</taxon>
        <taxon>Bacillati</taxon>
        <taxon>Actinomycetota</taxon>
        <taxon>Actinomycetes</taxon>
        <taxon>Mycobacteriales</taxon>
        <taxon>Gordoniaceae</taxon>
        <taxon>Gordonia</taxon>
    </lineage>
</organism>
<proteinExistence type="predicted"/>
<name>W9DGQ6_9ACTN</name>
<accession>W9DGQ6</accession>